<evidence type="ECO:0000256" key="1">
    <source>
        <dbReference type="ARBA" id="ARBA00006739"/>
    </source>
</evidence>
<protein>
    <submittedName>
        <fullName evidence="5">Glycosyl transferase family 2</fullName>
    </submittedName>
</protein>
<proteinExistence type="inferred from homology"/>
<dbReference type="InterPro" id="IPR029044">
    <property type="entry name" value="Nucleotide-diphossugar_trans"/>
</dbReference>
<sequence length="352" mass="40412">MRPKVSIIVPIYNTEKYLPRCLDSLRNQTLNDLEILLVMDQCTSEESYRISEEYCKKDSRMMIWSENVRGASAVRNVGLRYAQGEYVGFVDSDDYVMPEMFAELYSFSSKKSLDIGVCGILRDNADRRPLQILLQYPKETTSLLNTARRDFMYKWVLSPQANSVCNKVYRRGFLTQHEIAFEETISMGEDAFFNANCFSVAHSAGSICQAYYVYFNRPGSMMYTINTADSLRDFKLRWEGLQQCAAYIPQGETLLAVSALRLIANAIFIFKIRSQPLEDACEFADHLVTVLGMKPYLEVALQPMVLSDFARVSNMSNVALEHFRSFAESAYKGKKKLLERQRYYSNVIEKKG</sequence>
<comment type="caution">
    <text evidence="5">The sequence shown here is derived from an EMBL/GenBank/DDBJ whole genome shotgun (WGS) entry which is preliminary data.</text>
</comment>
<gene>
    <name evidence="5" type="ORF">DFP98_10783</name>
</gene>
<evidence type="ECO:0000313" key="6">
    <source>
        <dbReference type="Proteomes" id="UP000256977"/>
    </source>
</evidence>
<dbReference type="AlphaFoldDB" id="A0A3D9KCY4"/>
<dbReference type="Proteomes" id="UP000256977">
    <property type="component" value="Unassembled WGS sequence"/>
</dbReference>
<reference evidence="5 6" key="1">
    <citation type="submission" date="2018-07" db="EMBL/GenBank/DDBJ databases">
        <title>Genomic Encyclopedia of Type Strains, Phase III (KMG-III): the genomes of soil and plant-associated and newly described type strains.</title>
        <authorList>
            <person name="Whitman W."/>
        </authorList>
    </citation>
    <scope>NUCLEOTIDE SEQUENCE [LARGE SCALE GENOMIC DNA]</scope>
    <source>
        <strain evidence="5 6">CECT 7287</strain>
    </source>
</reference>
<dbReference type="OrthoDB" id="396512at2"/>
<organism evidence="5 6">
    <name type="scientific">Cohnella phaseoli</name>
    <dbReference type="NCBI Taxonomy" id="456490"/>
    <lineage>
        <taxon>Bacteria</taxon>
        <taxon>Bacillati</taxon>
        <taxon>Bacillota</taxon>
        <taxon>Bacilli</taxon>
        <taxon>Bacillales</taxon>
        <taxon>Paenibacillaceae</taxon>
        <taxon>Cohnella</taxon>
    </lineage>
</organism>
<evidence type="ECO:0000256" key="2">
    <source>
        <dbReference type="ARBA" id="ARBA00022676"/>
    </source>
</evidence>
<evidence type="ECO:0000259" key="4">
    <source>
        <dbReference type="Pfam" id="PF00535"/>
    </source>
</evidence>
<keyword evidence="2" id="KW-0328">Glycosyltransferase</keyword>
<dbReference type="CDD" id="cd00761">
    <property type="entry name" value="Glyco_tranf_GTA_type"/>
    <property type="match status" value="1"/>
</dbReference>
<accession>A0A3D9KCY4</accession>
<dbReference type="Pfam" id="PF00535">
    <property type="entry name" value="Glycos_transf_2"/>
    <property type="match status" value="1"/>
</dbReference>
<dbReference type="PANTHER" id="PTHR22916:SF51">
    <property type="entry name" value="GLYCOSYLTRANSFERASE EPSH-RELATED"/>
    <property type="match status" value="1"/>
</dbReference>
<dbReference type="Gene3D" id="3.90.550.10">
    <property type="entry name" value="Spore Coat Polysaccharide Biosynthesis Protein SpsA, Chain A"/>
    <property type="match status" value="1"/>
</dbReference>
<dbReference type="EMBL" id="QRDZ01000007">
    <property type="protein sequence ID" value="RED83975.1"/>
    <property type="molecule type" value="Genomic_DNA"/>
</dbReference>
<evidence type="ECO:0000256" key="3">
    <source>
        <dbReference type="ARBA" id="ARBA00022679"/>
    </source>
</evidence>
<evidence type="ECO:0000313" key="5">
    <source>
        <dbReference type="EMBL" id="RED83975.1"/>
    </source>
</evidence>
<dbReference type="GO" id="GO:0016757">
    <property type="term" value="F:glycosyltransferase activity"/>
    <property type="evidence" value="ECO:0007669"/>
    <property type="project" value="UniProtKB-KW"/>
</dbReference>
<dbReference type="RefSeq" id="WP_116060610.1">
    <property type="nucleotide sequence ID" value="NZ_QRDZ01000007.1"/>
</dbReference>
<name>A0A3D9KCY4_9BACL</name>
<dbReference type="InterPro" id="IPR001173">
    <property type="entry name" value="Glyco_trans_2-like"/>
</dbReference>
<keyword evidence="6" id="KW-1185">Reference proteome</keyword>
<dbReference type="PANTHER" id="PTHR22916">
    <property type="entry name" value="GLYCOSYLTRANSFERASE"/>
    <property type="match status" value="1"/>
</dbReference>
<comment type="similarity">
    <text evidence="1">Belongs to the glycosyltransferase 2 family.</text>
</comment>
<dbReference type="SUPFAM" id="SSF53448">
    <property type="entry name" value="Nucleotide-diphospho-sugar transferases"/>
    <property type="match status" value="1"/>
</dbReference>
<feature type="domain" description="Glycosyltransferase 2-like" evidence="4">
    <location>
        <begin position="6"/>
        <end position="172"/>
    </location>
</feature>
<keyword evidence="3 5" id="KW-0808">Transferase</keyword>